<dbReference type="SUPFAM" id="SSF51445">
    <property type="entry name" value="(Trans)glycosidases"/>
    <property type="match status" value="1"/>
</dbReference>
<keyword evidence="7" id="KW-0326">Glycosidase</keyword>
<proteinExistence type="inferred from homology"/>
<evidence type="ECO:0000256" key="1">
    <source>
        <dbReference type="ARBA" id="ARBA00001462"/>
    </source>
</evidence>
<dbReference type="Gene3D" id="2.60.40.1180">
    <property type="entry name" value="Golgi alpha-mannosidase II"/>
    <property type="match status" value="1"/>
</dbReference>
<dbReference type="Pfam" id="PF06964">
    <property type="entry name" value="Alpha-L-AF_C"/>
    <property type="match status" value="1"/>
</dbReference>
<keyword evidence="6" id="KW-0119">Carbohydrate metabolism</keyword>
<dbReference type="RefSeq" id="WP_105483710.1">
    <property type="nucleotide sequence ID" value="NZ_NIGF01000008.1"/>
</dbReference>
<dbReference type="OrthoDB" id="9758333at2"/>
<evidence type="ECO:0000313" key="10">
    <source>
        <dbReference type="Proteomes" id="UP000237684"/>
    </source>
</evidence>
<dbReference type="GO" id="GO:0046556">
    <property type="term" value="F:alpha-L-arabinofuranosidase activity"/>
    <property type="evidence" value="ECO:0007669"/>
    <property type="project" value="UniProtKB-EC"/>
</dbReference>
<evidence type="ECO:0000313" key="9">
    <source>
        <dbReference type="EMBL" id="PQV63866.1"/>
    </source>
</evidence>
<dbReference type="PANTHER" id="PTHR43576:SF2">
    <property type="entry name" value="INTRACELLULAR EXO-ALPHA-L-ARABINOFURANOSIDASE 2"/>
    <property type="match status" value="1"/>
</dbReference>
<organism evidence="9 10">
    <name type="scientific">Abditibacterium utsteinense</name>
    <dbReference type="NCBI Taxonomy" id="1960156"/>
    <lineage>
        <taxon>Bacteria</taxon>
        <taxon>Pseudomonadati</taxon>
        <taxon>Abditibacteriota</taxon>
        <taxon>Abditibacteriia</taxon>
        <taxon>Abditibacteriales</taxon>
        <taxon>Abditibacteriaceae</taxon>
        <taxon>Abditibacterium</taxon>
    </lineage>
</organism>
<comment type="catalytic activity">
    <reaction evidence="1">
        <text>Hydrolysis of terminal non-reducing alpha-L-arabinofuranoside residues in alpha-L-arabinosides.</text>
        <dbReference type="EC" id="3.2.1.55"/>
    </reaction>
</comment>
<dbReference type="GO" id="GO:0046373">
    <property type="term" value="P:L-arabinose metabolic process"/>
    <property type="evidence" value="ECO:0007669"/>
    <property type="project" value="InterPro"/>
</dbReference>
<accession>A0A2S8SSW2</accession>
<dbReference type="FunCoup" id="A0A2S8SSW2">
    <property type="interactions" value="50"/>
</dbReference>
<dbReference type="Gene3D" id="3.20.20.80">
    <property type="entry name" value="Glycosidases"/>
    <property type="match status" value="1"/>
</dbReference>
<dbReference type="EC" id="3.2.1.55" evidence="4"/>
<comment type="similarity">
    <text evidence="2">Belongs to the glycosyl hydrolase 51 family.</text>
</comment>
<evidence type="ECO:0000256" key="6">
    <source>
        <dbReference type="ARBA" id="ARBA00023277"/>
    </source>
</evidence>
<reference evidence="9 10" key="1">
    <citation type="journal article" date="2018" name="Syst. Appl. Microbiol.">
        <title>Abditibacterium utsteinense sp. nov., the first cultivated member of candidate phylum FBP, isolated from ice-free Antarctic soil samples.</title>
        <authorList>
            <person name="Tahon G."/>
            <person name="Tytgat B."/>
            <person name="Lebbe L."/>
            <person name="Carlier A."/>
            <person name="Willems A."/>
        </authorList>
    </citation>
    <scope>NUCLEOTIDE SEQUENCE [LARGE SCALE GENOMIC DNA]</scope>
    <source>
        <strain evidence="9 10">LMG 29911</strain>
    </source>
</reference>
<dbReference type="EMBL" id="NIGF01000008">
    <property type="protein sequence ID" value="PQV63866.1"/>
    <property type="molecule type" value="Genomic_DNA"/>
</dbReference>
<evidence type="ECO:0000256" key="3">
    <source>
        <dbReference type="ARBA" id="ARBA00011165"/>
    </source>
</evidence>
<keyword evidence="10" id="KW-1185">Reference proteome</keyword>
<dbReference type="PANTHER" id="PTHR43576">
    <property type="entry name" value="ALPHA-L-ARABINOFURANOSIDASE C-RELATED"/>
    <property type="match status" value="1"/>
</dbReference>
<evidence type="ECO:0000256" key="7">
    <source>
        <dbReference type="ARBA" id="ARBA00023295"/>
    </source>
</evidence>
<dbReference type="SUPFAM" id="SSF51011">
    <property type="entry name" value="Glycosyl hydrolase domain"/>
    <property type="match status" value="1"/>
</dbReference>
<evidence type="ECO:0000256" key="5">
    <source>
        <dbReference type="ARBA" id="ARBA00022801"/>
    </source>
</evidence>
<comment type="caution">
    <text evidence="9">The sequence shown here is derived from an EMBL/GenBank/DDBJ whole genome shotgun (WGS) entry which is preliminary data.</text>
</comment>
<dbReference type="AlphaFoldDB" id="A0A2S8SSW2"/>
<evidence type="ECO:0000259" key="8">
    <source>
        <dbReference type="SMART" id="SM00813"/>
    </source>
</evidence>
<keyword evidence="5" id="KW-0378">Hydrolase</keyword>
<dbReference type="Proteomes" id="UP000237684">
    <property type="component" value="Unassembled WGS sequence"/>
</dbReference>
<feature type="domain" description="Alpha-L-arabinofuranosidase C-terminal" evidence="8">
    <location>
        <begin position="302"/>
        <end position="490"/>
    </location>
</feature>
<dbReference type="InterPro" id="IPR010720">
    <property type="entry name" value="Alpha-L-AF_C"/>
</dbReference>
<dbReference type="InterPro" id="IPR013780">
    <property type="entry name" value="Glyco_hydro_b"/>
</dbReference>
<gene>
    <name evidence="9" type="ORF">B1R32_10873</name>
</gene>
<dbReference type="InterPro" id="IPR017853">
    <property type="entry name" value="GH"/>
</dbReference>
<evidence type="ECO:0000256" key="2">
    <source>
        <dbReference type="ARBA" id="ARBA00007186"/>
    </source>
</evidence>
<protein>
    <recommendedName>
        <fullName evidence="4">non-reducing end alpha-L-arabinofuranosidase</fullName>
        <ecNumber evidence="4">3.2.1.55</ecNumber>
    </recommendedName>
</protein>
<comment type="subunit">
    <text evidence="3">Homohexamer; trimer of dimers.</text>
</comment>
<dbReference type="Pfam" id="PF22848">
    <property type="entry name" value="ASD1_dom"/>
    <property type="match status" value="1"/>
</dbReference>
<dbReference type="InterPro" id="IPR055235">
    <property type="entry name" value="ASD1_cat"/>
</dbReference>
<dbReference type="GO" id="GO:0000272">
    <property type="term" value="P:polysaccharide catabolic process"/>
    <property type="evidence" value="ECO:0007669"/>
    <property type="project" value="TreeGrafter"/>
</dbReference>
<dbReference type="SMART" id="SM00813">
    <property type="entry name" value="Alpha-L-AF_C"/>
    <property type="match status" value="1"/>
</dbReference>
<name>A0A2S8SSW2_9BACT</name>
<evidence type="ECO:0000256" key="4">
    <source>
        <dbReference type="ARBA" id="ARBA00012670"/>
    </source>
</evidence>
<sequence length="499" mass="54891">MLSASITVFPREPLGEISPFLHGQFLEHTGECASPGVWVGQESEIPHQNGVRLGVLQALKQLEPPVIRWPGGCFADAYNWRDGIGPNRPTRVSSRWGGDEIETNGFGTHEFLELCRDVNAHPWIGGNVGSGTPRELAQWAEYCNFQSGTSLSDERIQNGSEKPFDVKFWGIGNESWDCGGKFTPETYAAQYRQFESIFPKFHGQNPFLIAVGPDGNKAQESAAWTRQLLQNLEKWRTPRLHGFDAHFYTWNSQNQFGTATQFSLDEYYGILSESLKIGALIDEQREILDASTIGREAKLILGEWGIWHASGQGEHERDFWQPNTLRDAICAAMTLDLLHHKSDKVWMANLAQGVNVLQALLHTFGDVTVKTPTFHVFDLYKRHRGGQLLHADFESGEAGGLPRLSGSASLQGNIVTLSVVNSGAKSPVEATISLPGQNIQIVAAKELSGESLAAQNGLESPDLVAPREINPTFDAVTDKSSFAHAFAPASVTVFLIQLG</sequence>
<dbReference type="InParanoid" id="A0A2S8SSW2"/>